<reference evidence="1" key="1">
    <citation type="submission" date="2020-05" db="EMBL/GenBank/DDBJ databases">
        <authorList>
            <person name="Chiriac C."/>
            <person name="Salcher M."/>
            <person name="Ghai R."/>
            <person name="Kavagutti S V."/>
        </authorList>
    </citation>
    <scope>NUCLEOTIDE SEQUENCE</scope>
</reference>
<sequence length="54" mass="6086">MTTNTIKLELEIPEVNFLLEALGEMPAKTNASFLMLKIKTQGEPQVPDELKLKE</sequence>
<protein>
    <submittedName>
        <fullName evidence="1">Uncharacterized protein</fullName>
    </submittedName>
</protein>
<gene>
    <name evidence="1" type="ORF">UFOVP1163_25</name>
    <name evidence="2" type="ORF">UFOVP1613_23</name>
</gene>
<dbReference type="EMBL" id="LR797478">
    <property type="protein sequence ID" value="CAB4219277.1"/>
    <property type="molecule type" value="Genomic_DNA"/>
</dbReference>
<evidence type="ECO:0000313" key="1">
    <source>
        <dbReference type="EMBL" id="CAB4187406.1"/>
    </source>
</evidence>
<accession>A0A6J5QYA2</accession>
<dbReference type="EMBL" id="LR797112">
    <property type="protein sequence ID" value="CAB4187406.1"/>
    <property type="molecule type" value="Genomic_DNA"/>
</dbReference>
<proteinExistence type="predicted"/>
<name>A0A6J5QYA2_9CAUD</name>
<organism evidence="1">
    <name type="scientific">uncultured Caudovirales phage</name>
    <dbReference type="NCBI Taxonomy" id="2100421"/>
    <lineage>
        <taxon>Viruses</taxon>
        <taxon>Duplodnaviria</taxon>
        <taxon>Heunggongvirae</taxon>
        <taxon>Uroviricota</taxon>
        <taxon>Caudoviricetes</taxon>
        <taxon>Peduoviridae</taxon>
        <taxon>Maltschvirus</taxon>
        <taxon>Maltschvirus maltsch</taxon>
    </lineage>
</organism>
<evidence type="ECO:0000313" key="2">
    <source>
        <dbReference type="EMBL" id="CAB4219277.1"/>
    </source>
</evidence>